<proteinExistence type="predicted"/>
<sequence length="194" mass="20827">MSAQTEVSTAPAQRPTSWWTGRSGLVIPAILAAFSTYLMVGIATMKIPEGTDPPGPEFFPMIVAIAGYVVAILLAIKYIRTPEPAEPNVFSDMDDVSQAEREAAEAAANVKYRFFSDWRCIAWAVGGFLAFALLLLPAGWIIAAALLFWCVARAMDSRRPLWDVGVSLAVSSLAYLAFDVLLGMNLPSGVLGGL</sequence>
<keyword evidence="1" id="KW-0812">Transmembrane</keyword>
<feature type="transmembrane region" description="Helical" evidence="1">
    <location>
        <begin position="161"/>
        <end position="178"/>
    </location>
</feature>
<dbReference type="AlphaFoldDB" id="A0A496PK01"/>
<organism evidence="3 4">
    <name type="scientific">Galactobacter caseinivorans</name>
    <dbReference type="NCBI Taxonomy" id="2676123"/>
    <lineage>
        <taxon>Bacteria</taxon>
        <taxon>Bacillati</taxon>
        <taxon>Actinomycetota</taxon>
        <taxon>Actinomycetes</taxon>
        <taxon>Micrococcales</taxon>
        <taxon>Micrococcaceae</taxon>
        <taxon>Galactobacter</taxon>
    </lineage>
</organism>
<dbReference type="RefSeq" id="WP_121484786.1">
    <property type="nucleotide sequence ID" value="NZ_QQXL01000003.1"/>
</dbReference>
<protein>
    <submittedName>
        <fullName evidence="3">Tripartite tricarboxylate transporter TctB family protein</fullName>
    </submittedName>
</protein>
<comment type="caution">
    <text evidence="3">The sequence shown here is derived from an EMBL/GenBank/DDBJ whole genome shotgun (WGS) entry which is preliminary data.</text>
</comment>
<dbReference type="Proteomes" id="UP000273119">
    <property type="component" value="Unassembled WGS sequence"/>
</dbReference>
<feature type="transmembrane region" description="Helical" evidence="1">
    <location>
        <begin position="121"/>
        <end position="149"/>
    </location>
</feature>
<feature type="domain" description="DUF1468" evidence="2">
    <location>
        <begin position="26"/>
        <end position="187"/>
    </location>
</feature>
<keyword evidence="1" id="KW-1133">Transmembrane helix</keyword>
<keyword evidence="4" id="KW-1185">Reference proteome</keyword>
<reference evidence="3 4" key="1">
    <citation type="submission" date="2018-07" db="EMBL/GenBank/DDBJ databases">
        <title>Arthrobacter sp. nov., isolated from raw cow's milk with high bacterial count.</title>
        <authorList>
            <person name="Hahne J."/>
            <person name="Isele D."/>
            <person name="Lipski A."/>
        </authorList>
    </citation>
    <scope>NUCLEOTIDE SEQUENCE [LARGE SCALE GENOMIC DNA]</scope>
    <source>
        <strain evidence="3 4">JZ R-183</strain>
    </source>
</reference>
<name>A0A496PK01_9MICC</name>
<evidence type="ECO:0000313" key="4">
    <source>
        <dbReference type="Proteomes" id="UP000273119"/>
    </source>
</evidence>
<dbReference type="Pfam" id="PF07331">
    <property type="entry name" value="TctB"/>
    <property type="match status" value="1"/>
</dbReference>
<feature type="transmembrane region" description="Helical" evidence="1">
    <location>
        <begin position="58"/>
        <end position="79"/>
    </location>
</feature>
<accession>A0A496PK01</accession>
<gene>
    <name evidence="3" type="ORF">DWQ67_06585</name>
</gene>
<evidence type="ECO:0000256" key="1">
    <source>
        <dbReference type="SAM" id="Phobius"/>
    </source>
</evidence>
<keyword evidence="1" id="KW-0472">Membrane</keyword>
<dbReference type="EMBL" id="QQXL01000003">
    <property type="protein sequence ID" value="RKW70760.1"/>
    <property type="molecule type" value="Genomic_DNA"/>
</dbReference>
<evidence type="ECO:0000259" key="2">
    <source>
        <dbReference type="Pfam" id="PF07331"/>
    </source>
</evidence>
<dbReference type="InterPro" id="IPR009936">
    <property type="entry name" value="DUF1468"/>
</dbReference>
<evidence type="ECO:0000313" key="3">
    <source>
        <dbReference type="EMBL" id="RKW70760.1"/>
    </source>
</evidence>
<feature type="transmembrane region" description="Helical" evidence="1">
    <location>
        <begin position="25"/>
        <end position="46"/>
    </location>
</feature>